<gene>
    <name evidence="1" type="ORF">SAMN04488117_101724</name>
</gene>
<sequence>MGQGPKAPIPHPTLFHPDYTVGPGVTPDLLSQGASVKVPVALAGLHQRLRVVAYRRWGISPRPERFCGPNDRDA</sequence>
<reference evidence="1 2" key="1">
    <citation type="submission" date="2016-10" db="EMBL/GenBank/DDBJ databases">
        <authorList>
            <person name="de Groot N.N."/>
        </authorList>
    </citation>
    <scope>NUCLEOTIDE SEQUENCE [LARGE SCALE GENOMIC DNA]</scope>
    <source>
        <strain evidence="1 2">DSM 27375</strain>
    </source>
</reference>
<evidence type="ECO:0000313" key="2">
    <source>
        <dbReference type="Proteomes" id="UP000182284"/>
    </source>
</evidence>
<dbReference type="Proteomes" id="UP000182284">
    <property type="component" value="Unassembled WGS sequence"/>
</dbReference>
<proteinExistence type="predicted"/>
<accession>A0A1G7GV17</accession>
<name>A0A1G7GV17_9RHOB</name>
<dbReference type="AlphaFoldDB" id="A0A1G7GV17"/>
<organism evidence="1 2">
    <name type="scientific">Celeribacter baekdonensis</name>
    <dbReference type="NCBI Taxonomy" id="875171"/>
    <lineage>
        <taxon>Bacteria</taxon>
        <taxon>Pseudomonadati</taxon>
        <taxon>Pseudomonadota</taxon>
        <taxon>Alphaproteobacteria</taxon>
        <taxon>Rhodobacterales</taxon>
        <taxon>Roseobacteraceae</taxon>
        <taxon>Celeribacter</taxon>
    </lineage>
</organism>
<dbReference type="EMBL" id="FNBL01000001">
    <property type="protein sequence ID" value="SDE91893.1"/>
    <property type="molecule type" value="Genomic_DNA"/>
</dbReference>
<protein>
    <submittedName>
        <fullName evidence="1">Uncharacterized protein</fullName>
    </submittedName>
</protein>
<evidence type="ECO:0000313" key="1">
    <source>
        <dbReference type="EMBL" id="SDE91893.1"/>
    </source>
</evidence>